<dbReference type="EMBL" id="BGPR01001143">
    <property type="protein sequence ID" value="GBM46594.1"/>
    <property type="molecule type" value="Genomic_DNA"/>
</dbReference>
<evidence type="ECO:0000313" key="2">
    <source>
        <dbReference type="Proteomes" id="UP000499080"/>
    </source>
</evidence>
<comment type="caution">
    <text evidence="1">The sequence shown here is derived from an EMBL/GenBank/DDBJ whole genome shotgun (WGS) entry which is preliminary data.</text>
</comment>
<organism evidence="1 2">
    <name type="scientific">Araneus ventricosus</name>
    <name type="common">Orbweaver spider</name>
    <name type="synonym">Epeira ventricosa</name>
    <dbReference type="NCBI Taxonomy" id="182803"/>
    <lineage>
        <taxon>Eukaryota</taxon>
        <taxon>Metazoa</taxon>
        <taxon>Ecdysozoa</taxon>
        <taxon>Arthropoda</taxon>
        <taxon>Chelicerata</taxon>
        <taxon>Arachnida</taxon>
        <taxon>Araneae</taxon>
        <taxon>Araneomorphae</taxon>
        <taxon>Entelegynae</taxon>
        <taxon>Araneoidea</taxon>
        <taxon>Araneidae</taxon>
        <taxon>Araneus</taxon>
    </lineage>
</organism>
<sequence length="136" mass="15603">MQSHDRKAPDNINLKRLILHRTLNMHQANIHDDVQVEFTSGWKCGLMTERPPGNSNMKHLILDGTLNMHPAYIPDEVPGALGLEAKPLSYHMAHAAQQVKSLTRTIHLEAFFMFLILEPRMLFSTEFFLNATFYNC</sequence>
<gene>
    <name evidence="1" type="ORF">AVEN_95592_1</name>
</gene>
<evidence type="ECO:0000313" key="1">
    <source>
        <dbReference type="EMBL" id="GBM46594.1"/>
    </source>
</evidence>
<name>A0A4Y2G3Z0_ARAVE</name>
<dbReference type="Proteomes" id="UP000499080">
    <property type="component" value="Unassembled WGS sequence"/>
</dbReference>
<protein>
    <submittedName>
        <fullName evidence="1">Uncharacterized protein</fullName>
    </submittedName>
</protein>
<keyword evidence="2" id="KW-1185">Reference proteome</keyword>
<accession>A0A4Y2G3Z0</accession>
<dbReference type="AlphaFoldDB" id="A0A4Y2G3Z0"/>
<reference evidence="1 2" key="1">
    <citation type="journal article" date="2019" name="Sci. Rep.">
        <title>Orb-weaving spider Araneus ventricosus genome elucidates the spidroin gene catalogue.</title>
        <authorList>
            <person name="Kono N."/>
            <person name="Nakamura H."/>
            <person name="Ohtoshi R."/>
            <person name="Moran D.A.P."/>
            <person name="Shinohara A."/>
            <person name="Yoshida Y."/>
            <person name="Fujiwara M."/>
            <person name="Mori M."/>
            <person name="Tomita M."/>
            <person name="Arakawa K."/>
        </authorList>
    </citation>
    <scope>NUCLEOTIDE SEQUENCE [LARGE SCALE GENOMIC DNA]</scope>
</reference>
<proteinExistence type="predicted"/>